<sequence length="80" mass="8852">MPPETPKNSWINEQFGEYHRSRQGSVDSALVSRVTGLMFSTLGDRISVFQSLIGICGLGLVTYIARSIAATIVKNFNMWS</sequence>
<evidence type="ECO:0000313" key="1">
    <source>
        <dbReference type="EMBL" id="KAI0058470.1"/>
    </source>
</evidence>
<organism evidence="1 2">
    <name type="scientific">Artomyces pyxidatus</name>
    <dbReference type="NCBI Taxonomy" id="48021"/>
    <lineage>
        <taxon>Eukaryota</taxon>
        <taxon>Fungi</taxon>
        <taxon>Dikarya</taxon>
        <taxon>Basidiomycota</taxon>
        <taxon>Agaricomycotina</taxon>
        <taxon>Agaricomycetes</taxon>
        <taxon>Russulales</taxon>
        <taxon>Auriscalpiaceae</taxon>
        <taxon>Artomyces</taxon>
    </lineage>
</organism>
<reference evidence="1" key="2">
    <citation type="journal article" date="2022" name="New Phytol.">
        <title>Evolutionary transition to the ectomycorrhizal habit in the genomes of a hyperdiverse lineage of mushroom-forming fungi.</title>
        <authorList>
            <person name="Looney B."/>
            <person name="Miyauchi S."/>
            <person name="Morin E."/>
            <person name="Drula E."/>
            <person name="Courty P.E."/>
            <person name="Kohler A."/>
            <person name="Kuo A."/>
            <person name="LaButti K."/>
            <person name="Pangilinan J."/>
            <person name="Lipzen A."/>
            <person name="Riley R."/>
            <person name="Andreopoulos W."/>
            <person name="He G."/>
            <person name="Johnson J."/>
            <person name="Nolan M."/>
            <person name="Tritt A."/>
            <person name="Barry K.W."/>
            <person name="Grigoriev I.V."/>
            <person name="Nagy L.G."/>
            <person name="Hibbett D."/>
            <person name="Henrissat B."/>
            <person name="Matheny P.B."/>
            <person name="Labbe J."/>
            <person name="Martin F.M."/>
        </authorList>
    </citation>
    <scope>NUCLEOTIDE SEQUENCE</scope>
    <source>
        <strain evidence="1">HHB10654</strain>
    </source>
</reference>
<dbReference type="EMBL" id="MU277235">
    <property type="protein sequence ID" value="KAI0058470.1"/>
    <property type="molecule type" value="Genomic_DNA"/>
</dbReference>
<protein>
    <submittedName>
        <fullName evidence="1">Uncharacterized protein</fullName>
    </submittedName>
</protein>
<dbReference type="Proteomes" id="UP000814140">
    <property type="component" value="Unassembled WGS sequence"/>
</dbReference>
<keyword evidence="2" id="KW-1185">Reference proteome</keyword>
<proteinExistence type="predicted"/>
<comment type="caution">
    <text evidence="1">The sequence shown here is derived from an EMBL/GenBank/DDBJ whole genome shotgun (WGS) entry which is preliminary data.</text>
</comment>
<gene>
    <name evidence="1" type="ORF">BV25DRAFT_1830136</name>
</gene>
<evidence type="ECO:0000313" key="2">
    <source>
        <dbReference type="Proteomes" id="UP000814140"/>
    </source>
</evidence>
<name>A0ACB8SR86_9AGAM</name>
<reference evidence="1" key="1">
    <citation type="submission" date="2021-03" db="EMBL/GenBank/DDBJ databases">
        <authorList>
            <consortium name="DOE Joint Genome Institute"/>
            <person name="Ahrendt S."/>
            <person name="Looney B.P."/>
            <person name="Miyauchi S."/>
            <person name="Morin E."/>
            <person name="Drula E."/>
            <person name="Courty P.E."/>
            <person name="Chicoki N."/>
            <person name="Fauchery L."/>
            <person name="Kohler A."/>
            <person name="Kuo A."/>
            <person name="Labutti K."/>
            <person name="Pangilinan J."/>
            <person name="Lipzen A."/>
            <person name="Riley R."/>
            <person name="Andreopoulos W."/>
            <person name="He G."/>
            <person name="Johnson J."/>
            <person name="Barry K.W."/>
            <person name="Grigoriev I.V."/>
            <person name="Nagy L."/>
            <person name="Hibbett D."/>
            <person name="Henrissat B."/>
            <person name="Matheny P.B."/>
            <person name="Labbe J."/>
            <person name="Martin F."/>
        </authorList>
    </citation>
    <scope>NUCLEOTIDE SEQUENCE</scope>
    <source>
        <strain evidence="1">HHB10654</strain>
    </source>
</reference>
<accession>A0ACB8SR86</accession>